<dbReference type="EMBL" id="SFCA01000045">
    <property type="protein sequence ID" value="TRT60492.1"/>
    <property type="molecule type" value="Genomic_DNA"/>
</dbReference>
<name>A0A551YHP6_MICAE</name>
<organism evidence="1 2">
    <name type="scientific">Microcystis aeruginosa Ma_QC_C_20070703_M131</name>
    <dbReference type="NCBI Taxonomy" id="2486263"/>
    <lineage>
        <taxon>Bacteria</taxon>
        <taxon>Bacillati</taxon>
        <taxon>Cyanobacteriota</taxon>
        <taxon>Cyanophyceae</taxon>
        <taxon>Oscillatoriophycideae</taxon>
        <taxon>Chroococcales</taxon>
        <taxon>Microcystaceae</taxon>
        <taxon>Microcystis</taxon>
    </lineage>
</organism>
<comment type="caution">
    <text evidence="1">The sequence shown here is derived from an EMBL/GenBank/DDBJ whole genome shotgun (WGS) entry which is preliminary data.</text>
</comment>
<proteinExistence type="predicted"/>
<reference evidence="1 2" key="1">
    <citation type="submission" date="2019-01" db="EMBL/GenBank/DDBJ databases">
        <title>Coherence of Microcystis species and biogeography revealed through population genomics.</title>
        <authorList>
            <person name="Perez-Carrascal O.M."/>
            <person name="Terrat Y."/>
            <person name="Giani A."/>
            <person name="Fortin N."/>
            <person name="Tromas N."/>
            <person name="Shapiro B.J."/>
        </authorList>
    </citation>
    <scope>NUCLEOTIDE SEQUENCE [LARGE SCALE GENOMIC DNA]</scope>
    <source>
        <strain evidence="1">Ma_QC_C_20070703_M131</strain>
    </source>
</reference>
<sequence length="80" mass="9124">MRESCFKTWHLERRSRPVGAKHSDRKSTVSPIGYCPNASPVLFQPTLSSWKKIKLTVGSGVVRQESVVGRRETGYTLRYK</sequence>
<dbReference type="AlphaFoldDB" id="A0A551YHP6"/>
<protein>
    <submittedName>
        <fullName evidence="1">Uncharacterized protein</fullName>
    </submittedName>
</protein>
<evidence type="ECO:0000313" key="1">
    <source>
        <dbReference type="EMBL" id="TRT60492.1"/>
    </source>
</evidence>
<accession>A0A551YHP6</accession>
<gene>
    <name evidence="1" type="ORF">EWV85_03990</name>
</gene>
<evidence type="ECO:0000313" key="2">
    <source>
        <dbReference type="Proteomes" id="UP000316443"/>
    </source>
</evidence>
<dbReference type="Proteomes" id="UP000316443">
    <property type="component" value="Unassembled WGS sequence"/>
</dbReference>